<feature type="modified residue" description="N6-acetyllysine" evidence="12">
    <location>
        <position position="66"/>
    </location>
</feature>
<dbReference type="GO" id="GO:0006123">
    <property type="term" value="P:mitochondrial electron transport, cytochrome c to oxygen"/>
    <property type="evidence" value="ECO:0007669"/>
    <property type="project" value="InterPro"/>
</dbReference>
<evidence type="ECO:0000256" key="12">
    <source>
        <dbReference type="PIRSR" id="PIRSR602124-3"/>
    </source>
</evidence>
<keyword evidence="7" id="KW-0007">Acetylation</keyword>
<keyword evidence="15" id="KW-1185">Reference proteome</keyword>
<reference evidence="14" key="2">
    <citation type="submission" date="2025-08" db="UniProtKB">
        <authorList>
            <consortium name="Ensembl"/>
        </authorList>
    </citation>
    <scope>IDENTIFICATION</scope>
</reference>
<dbReference type="Gene3D" id="2.60.11.10">
    <property type="entry name" value="Cytochrome c oxidase, subunit Vb"/>
    <property type="match status" value="1"/>
</dbReference>
<feature type="binding site" evidence="11">
    <location>
        <position position="71"/>
    </location>
    <ligand>
        <name>Zn(2+)</name>
        <dbReference type="ChEBI" id="CHEBI:29105"/>
    </ligand>
</feature>
<keyword evidence="4" id="KW-0999">Mitochondrion inner membrane</keyword>
<keyword evidence="5 11" id="KW-0862">Zinc</keyword>
<evidence type="ECO:0000256" key="1">
    <source>
        <dbReference type="ARBA" id="ARBA00004273"/>
    </source>
</evidence>
<keyword evidence="3 11" id="KW-0479">Metal-binding</keyword>
<feature type="binding site" evidence="11">
    <location>
        <position position="93"/>
    </location>
    <ligand>
        <name>Zn(2+)</name>
        <dbReference type="ChEBI" id="CHEBI:29105"/>
    </ligand>
</feature>
<reference evidence="14" key="3">
    <citation type="submission" date="2025-09" db="UniProtKB">
        <authorList>
            <consortium name="Ensembl"/>
        </authorList>
    </citation>
    <scope>IDENTIFICATION</scope>
</reference>
<sequence>MLLCQILQDLETLEIKMRGPEFPGPGAAHSMGAGGIPRAGSSHMLPPKQYAGTKEEPNIVPSITDKRLVGCICKEDNSTVIWFWMHKGNPQRCPSCGAHYKLVGYQLP</sequence>
<feature type="region of interest" description="Disordered" evidence="13">
    <location>
        <begin position="24"/>
        <end position="57"/>
    </location>
</feature>
<protein>
    <recommendedName>
        <fullName evidence="2">Cytochrome c oxidase subunit 5B, mitochondrial</fullName>
    </recommendedName>
    <alternativeName>
        <fullName evidence="10">Cytochrome c oxidase polypeptide Vb</fullName>
    </alternativeName>
</protein>
<feature type="binding site" evidence="11">
    <location>
        <position position="73"/>
    </location>
    <ligand>
        <name>Zn(2+)</name>
        <dbReference type="ChEBI" id="CHEBI:29105"/>
    </ligand>
</feature>
<dbReference type="Ensembl" id="ENSPMRT00000034367.1">
    <property type="protein sequence ID" value="ENSPMRP00000032411.1"/>
    <property type="gene ID" value="ENSPMRG00000021001.1"/>
</dbReference>
<evidence type="ECO:0000256" key="6">
    <source>
        <dbReference type="ARBA" id="ARBA00022946"/>
    </source>
</evidence>
<evidence type="ECO:0000313" key="14">
    <source>
        <dbReference type="Ensembl" id="ENSPMRP00000032411.1"/>
    </source>
</evidence>
<feature type="binding site" evidence="11">
    <location>
        <position position="96"/>
    </location>
    <ligand>
        <name>Zn(2+)</name>
        <dbReference type="ChEBI" id="CHEBI:29105"/>
    </ligand>
</feature>
<dbReference type="PROSITE" id="PS00848">
    <property type="entry name" value="COX5B_1"/>
    <property type="match status" value="1"/>
</dbReference>
<comment type="subcellular location">
    <subcellularLocation>
        <location evidence="1">Mitochondrion inner membrane</location>
    </subcellularLocation>
</comment>
<evidence type="ECO:0000256" key="10">
    <source>
        <dbReference type="ARBA" id="ARBA00031048"/>
    </source>
</evidence>
<dbReference type="Proteomes" id="UP000472272">
    <property type="component" value="Chromosome 12"/>
</dbReference>
<evidence type="ECO:0000256" key="13">
    <source>
        <dbReference type="SAM" id="MobiDB-lite"/>
    </source>
</evidence>
<proteinExistence type="predicted"/>
<feature type="modified residue" description="N6-acetyllysine" evidence="12">
    <location>
        <position position="101"/>
    </location>
</feature>
<evidence type="ECO:0000256" key="2">
    <source>
        <dbReference type="ARBA" id="ARBA00020224"/>
    </source>
</evidence>
<keyword evidence="9" id="KW-0472">Membrane</keyword>
<keyword evidence="6" id="KW-0809">Transit peptide</keyword>
<dbReference type="PROSITE" id="PS51359">
    <property type="entry name" value="COX5B_2"/>
    <property type="match status" value="1"/>
</dbReference>
<dbReference type="AlphaFoldDB" id="A0A670K6F7"/>
<evidence type="ECO:0000313" key="15">
    <source>
        <dbReference type="Proteomes" id="UP000472272"/>
    </source>
</evidence>
<organism evidence="14 15">
    <name type="scientific">Podarcis muralis</name>
    <name type="common">Wall lizard</name>
    <name type="synonym">Lacerta muralis</name>
    <dbReference type="NCBI Taxonomy" id="64176"/>
    <lineage>
        <taxon>Eukaryota</taxon>
        <taxon>Metazoa</taxon>
        <taxon>Chordata</taxon>
        <taxon>Craniata</taxon>
        <taxon>Vertebrata</taxon>
        <taxon>Euteleostomi</taxon>
        <taxon>Lepidosauria</taxon>
        <taxon>Squamata</taxon>
        <taxon>Bifurcata</taxon>
        <taxon>Unidentata</taxon>
        <taxon>Episquamata</taxon>
        <taxon>Laterata</taxon>
        <taxon>Lacertibaenia</taxon>
        <taxon>Lacertidae</taxon>
        <taxon>Podarcis</taxon>
    </lineage>
</organism>
<dbReference type="PANTHER" id="PTHR10122:SF20">
    <property type="entry name" value="CYTOCHROME C OXIDASE SUBUNIT 5B, MITOCHONDRIAL"/>
    <property type="match status" value="1"/>
</dbReference>
<reference evidence="14 15" key="1">
    <citation type="journal article" date="2019" name="Proc. Natl. Acad. Sci. U.S.A.">
        <title>Regulatory changes in pterin and carotenoid genes underlie balanced color polymorphisms in the wall lizard.</title>
        <authorList>
            <person name="Andrade P."/>
            <person name="Pinho C."/>
            <person name="Perez I de Lanuza G."/>
            <person name="Afonso S."/>
            <person name="Brejcha J."/>
            <person name="Rubin C.J."/>
            <person name="Wallerman O."/>
            <person name="Pereira P."/>
            <person name="Sabatino S.J."/>
            <person name="Bellati A."/>
            <person name="Pellitteri-Rosa D."/>
            <person name="Bosakova Z."/>
            <person name="Bunikis I."/>
            <person name="Carretero M.A."/>
            <person name="Feiner N."/>
            <person name="Marsik P."/>
            <person name="Pauperio F."/>
            <person name="Salvi D."/>
            <person name="Soler L."/>
            <person name="While G.M."/>
            <person name="Uller T."/>
            <person name="Font E."/>
            <person name="Andersson L."/>
            <person name="Carneiro M."/>
        </authorList>
    </citation>
    <scope>NUCLEOTIDE SEQUENCE</scope>
</reference>
<dbReference type="GeneTree" id="ENSGT00390000011010"/>
<evidence type="ECO:0000256" key="7">
    <source>
        <dbReference type="ARBA" id="ARBA00022990"/>
    </source>
</evidence>
<keyword evidence="8" id="KW-0496">Mitochondrion</keyword>
<evidence type="ECO:0000256" key="9">
    <source>
        <dbReference type="ARBA" id="ARBA00023136"/>
    </source>
</evidence>
<evidence type="ECO:0000256" key="8">
    <source>
        <dbReference type="ARBA" id="ARBA00023128"/>
    </source>
</evidence>
<dbReference type="InterPro" id="IPR036972">
    <property type="entry name" value="Cyt_c_oxidase_su5b_sf"/>
</dbReference>
<dbReference type="GO" id="GO:0045277">
    <property type="term" value="C:respiratory chain complex IV"/>
    <property type="evidence" value="ECO:0007669"/>
    <property type="project" value="InterPro"/>
</dbReference>
<accession>A0A670K6F7</accession>
<evidence type="ECO:0000256" key="4">
    <source>
        <dbReference type="ARBA" id="ARBA00022792"/>
    </source>
</evidence>
<dbReference type="GO" id="GO:0046872">
    <property type="term" value="F:metal ion binding"/>
    <property type="evidence" value="ECO:0007669"/>
    <property type="project" value="UniProtKB-KW"/>
</dbReference>
<dbReference type="InterPro" id="IPR002124">
    <property type="entry name" value="Cyt_c_oxidase_su5b"/>
</dbReference>
<dbReference type="CDD" id="cd00924">
    <property type="entry name" value="Cyt_c_Oxidase_Vb"/>
    <property type="match status" value="1"/>
</dbReference>
<evidence type="ECO:0000256" key="3">
    <source>
        <dbReference type="ARBA" id="ARBA00022723"/>
    </source>
</evidence>
<name>A0A670K6F7_PODMU</name>
<evidence type="ECO:0000256" key="5">
    <source>
        <dbReference type="ARBA" id="ARBA00022833"/>
    </source>
</evidence>
<evidence type="ECO:0000256" key="11">
    <source>
        <dbReference type="PIRSR" id="PIRSR602124-1"/>
    </source>
</evidence>
<dbReference type="SUPFAM" id="SSF57802">
    <property type="entry name" value="Rubredoxin-like"/>
    <property type="match status" value="1"/>
</dbReference>
<dbReference type="GO" id="GO:0005743">
    <property type="term" value="C:mitochondrial inner membrane"/>
    <property type="evidence" value="ECO:0007669"/>
    <property type="project" value="UniProtKB-SubCell"/>
</dbReference>
<dbReference type="Pfam" id="PF01215">
    <property type="entry name" value="COX5B"/>
    <property type="match status" value="1"/>
</dbReference>
<dbReference type="PANTHER" id="PTHR10122">
    <property type="entry name" value="CYTOCHROME C OXIDASE SUBUNIT 5B, MITOCHONDRIAL"/>
    <property type="match status" value="1"/>
</dbReference>
<feature type="modified residue" description="N6-acetyllysine" evidence="12">
    <location>
        <position position="48"/>
    </location>
</feature>